<name>A0ACC3DD71_9PEZI</name>
<organism evidence="1 2">
    <name type="scientific">Coniosporium uncinatum</name>
    <dbReference type="NCBI Taxonomy" id="93489"/>
    <lineage>
        <taxon>Eukaryota</taxon>
        <taxon>Fungi</taxon>
        <taxon>Dikarya</taxon>
        <taxon>Ascomycota</taxon>
        <taxon>Pezizomycotina</taxon>
        <taxon>Dothideomycetes</taxon>
        <taxon>Dothideomycetes incertae sedis</taxon>
        <taxon>Coniosporium</taxon>
    </lineage>
</organism>
<evidence type="ECO:0000313" key="2">
    <source>
        <dbReference type="Proteomes" id="UP001186974"/>
    </source>
</evidence>
<dbReference type="EMBL" id="JAWDJW010006334">
    <property type="protein sequence ID" value="KAK3065538.1"/>
    <property type="molecule type" value="Genomic_DNA"/>
</dbReference>
<keyword evidence="2" id="KW-1185">Reference proteome</keyword>
<reference evidence="1" key="1">
    <citation type="submission" date="2024-09" db="EMBL/GenBank/DDBJ databases">
        <title>Black Yeasts Isolated from many extreme environments.</title>
        <authorList>
            <person name="Coleine C."/>
            <person name="Stajich J.E."/>
            <person name="Selbmann L."/>
        </authorList>
    </citation>
    <scope>NUCLEOTIDE SEQUENCE</scope>
    <source>
        <strain evidence="1">CCFEE 5737</strain>
    </source>
</reference>
<comment type="caution">
    <text evidence="1">The sequence shown here is derived from an EMBL/GenBank/DDBJ whole genome shotgun (WGS) entry which is preliminary data.</text>
</comment>
<proteinExistence type="predicted"/>
<accession>A0ACC3DD71</accession>
<gene>
    <name evidence="1" type="ORF">LTS18_000015</name>
</gene>
<evidence type="ECO:0000313" key="1">
    <source>
        <dbReference type="EMBL" id="KAK3065538.1"/>
    </source>
</evidence>
<sequence>MTLGDFGSKPMLDLCPPRGQFPGPESYGSKSRQQARVLPPLGPLPLPDARQAPIHRPCPPHSFASDDLRPAQSSARASPDQLGHPHHHEWANHVLRQPSGQVTAPLHVRPGYDVQSMTPTATPRGSISDASVRSDTPSSSGSSTPNSPRIKAEEFGIPLRDHSDSTTRRDLKRLSLDRVQHGRVSSKQGTRATTRQGQRGAEPSPDHADPGRGIKKNLKAEKERSSRDEIQIRFIAFQDQILDRGQGHRLKTTLNTNNAGNSGLRWKKVEIADVAAEIMREDISLLGDLRKSVLLTAEEFYGLTEAQKAAVAKEFLEKLMRMLSLTTPRSRSSSL</sequence>
<protein>
    <submittedName>
        <fullName evidence="1">Uncharacterized protein</fullName>
    </submittedName>
</protein>
<dbReference type="Proteomes" id="UP001186974">
    <property type="component" value="Unassembled WGS sequence"/>
</dbReference>